<dbReference type="Proteomes" id="UP000238312">
    <property type="component" value="Unassembled WGS sequence"/>
</dbReference>
<dbReference type="Pfam" id="PF00069">
    <property type="entry name" value="Pkinase"/>
    <property type="match status" value="1"/>
</dbReference>
<feature type="region of interest" description="Disordered" evidence="7">
    <location>
        <begin position="412"/>
        <end position="439"/>
    </location>
</feature>
<dbReference type="SMART" id="SM00220">
    <property type="entry name" value="S_TKc"/>
    <property type="match status" value="1"/>
</dbReference>
<feature type="compositionally biased region" description="Basic and acidic residues" evidence="7">
    <location>
        <begin position="368"/>
        <end position="379"/>
    </location>
</feature>
<dbReference type="InterPro" id="IPR008271">
    <property type="entry name" value="Ser/Thr_kinase_AS"/>
</dbReference>
<evidence type="ECO:0000256" key="2">
    <source>
        <dbReference type="ARBA" id="ARBA00022527"/>
    </source>
</evidence>
<accession>A0A2T0MKI8</accession>
<dbReference type="CDD" id="cd14014">
    <property type="entry name" value="STKc_PknB_like"/>
    <property type="match status" value="1"/>
</dbReference>
<keyword evidence="4" id="KW-0547">Nucleotide-binding</keyword>
<keyword evidence="6" id="KW-0067">ATP-binding</keyword>
<dbReference type="GO" id="GO:0005524">
    <property type="term" value="F:ATP binding"/>
    <property type="evidence" value="ECO:0007669"/>
    <property type="project" value="UniProtKB-KW"/>
</dbReference>
<evidence type="ECO:0000256" key="5">
    <source>
        <dbReference type="ARBA" id="ARBA00022777"/>
    </source>
</evidence>
<feature type="transmembrane region" description="Helical" evidence="8">
    <location>
        <begin position="387"/>
        <end position="407"/>
    </location>
</feature>
<keyword evidence="8" id="KW-0472">Membrane</keyword>
<evidence type="ECO:0000256" key="4">
    <source>
        <dbReference type="ARBA" id="ARBA00022741"/>
    </source>
</evidence>
<evidence type="ECO:0000256" key="7">
    <source>
        <dbReference type="SAM" id="MobiDB-lite"/>
    </source>
</evidence>
<dbReference type="Gene3D" id="1.10.510.10">
    <property type="entry name" value="Transferase(Phosphotransferase) domain 1"/>
    <property type="match status" value="1"/>
</dbReference>
<name>A0A2T0MKI8_9ACTN</name>
<dbReference type="Gene3D" id="3.30.200.20">
    <property type="entry name" value="Phosphorylase Kinase, domain 1"/>
    <property type="match status" value="1"/>
</dbReference>
<feature type="compositionally biased region" description="Pro residues" evidence="7">
    <location>
        <begin position="229"/>
        <end position="247"/>
    </location>
</feature>
<evidence type="ECO:0000313" key="11">
    <source>
        <dbReference type="Proteomes" id="UP000238312"/>
    </source>
</evidence>
<evidence type="ECO:0000259" key="9">
    <source>
        <dbReference type="PROSITE" id="PS50011"/>
    </source>
</evidence>
<feature type="region of interest" description="Disordered" evidence="7">
    <location>
        <begin position="213"/>
        <end position="284"/>
    </location>
</feature>
<dbReference type="PROSITE" id="PS50011">
    <property type="entry name" value="PROTEIN_KINASE_DOM"/>
    <property type="match status" value="1"/>
</dbReference>
<dbReference type="AlphaFoldDB" id="A0A2T0MKI8"/>
<dbReference type="SUPFAM" id="SSF56112">
    <property type="entry name" value="Protein kinase-like (PK-like)"/>
    <property type="match status" value="1"/>
</dbReference>
<keyword evidence="5 10" id="KW-0418">Kinase</keyword>
<dbReference type="RefSeq" id="WP_245956427.1">
    <property type="nucleotide sequence ID" value="NZ_PVNG01000024.1"/>
</dbReference>
<dbReference type="GO" id="GO:0004674">
    <property type="term" value="F:protein serine/threonine kinase activity"/>
    <property type="evidence" value="ECO:0007669"/>
    <property type="project" value="UniProtKB-KW"/>
</dbReference>
<dbReference type="PANTHER" id="PTHR43289:SF6">
    <property type="entry name" value="SERINE_THREONINE-PROTEIN KINASE NEKL-3"/>
    <property type="match status" value="1"/>
</dbReference>
<keyword evidence="8" id="KW-1133">Transmembrane helix</keyword>
<feature type="compositionally biased region" description="Low complexity" evidence="7">
    <location>
        <begin position="248"/>
        <end position="257"/>
    </location>
</feature>
<evidence type="ECO:0000256" key="6">
    <source>
        <dbReference type="ARBA" id="ARBA00022840"/>
    </source>
</evidence>
<dbReference type="PROSITE" id="PS00108">
    <property type="entry name" value="PROTEIN_KINASE_ST"/>
    <property type="match status" value="1"/>
</dbReference>
<dbReference type="InterPro" id="IPR000719">
    <property type="entry name" value="Prot_kinase_dom"/>
</dbReference>
<gene>
    <name evidence="10" type="ORF">B0I32_124135</name>
</gene>
<dbReference type="PANTHER" id="PTHR43289">
    <property type="entry name" value="MITOGEN-ACTIVATED PROTEIN KINASE KINASE KINASE 20-RELATED"/>
    <property type="match status" value="1"/>
</dbReference>
<proteinExistence type="predicted"/>
<evidence type="ECO:0000313" key="10">
    <source>
        <dbReference type="EMBL" id="PRX58147.1"/>
    </source>
</evidence>
<dbReference type="EMBL" id="PVNG01000024">
    <property type="protein sequence ID" value="PRX58147.1"/>
    <property type="molecule type" value="Genomic_DNA"/>
</dbReference>
<evidence type="ECO:0000256" key="3">
    <source>
        <dbReference type="ARBA" id="ARBA00022679"/>
    </source>
</evidence>
<comment type="caution">
    <text evidence="10">The sequence shown here is derived from an EMBL/GenBank/DDBJ whole genome shotgun (WGS) entry which is preliminary data.</text>
</comment>
<keyword evidence="11" id="KW-1185">Reference proteome</keyword>
<dbReference type="InterPro" id="IPR011009">
    <property type="entry name" value="Kinase-like_dom_sf"/>
</dbReference>
<protein>
    <recommendedName>
        <fullName evidence="1">non-specific serine/threonine protein kinase</fullName>
        <ecNumber evidence="1">2.7.11.1</ecNumber>
    </recommendedName>
</protein>
<feature type="compositionally biased region" description="Pro residues" evidence="7">
    <location>
        <begin position="258"/>
        <end position="267"/>
    </location>
</feature>
<feature type="compositionally biased region" description="Low complexity" evidence="7">
    <location>
        <begin position="268"/>
        <end position="284"/>
    </location>
</feature>
<feature type="domain" description="Protein kinase" evidence="9">
    <location>
        <begin position="22"/>
        <end position="335"/>
    </location>
</feature>
<dbReference type="EC" id="2.7.11.1" evidence="1"/>
<sequence length="711" mass="74318">MQGRSRAGKLAARRGTAVDGRYRLTRPLARGLSGEVWLARDLELGRDVALKRVAVEGAAGLDRLWAEARALARFSHPHVVTLHHAVRAGGRRGLALWLVMEHVPGGSLEGRGPLPPGVAARIGAQIAGALAALHAEGIVHCDIKPGNVVVTGDGTAKVADFGAAYRVGGAETITPNSAVGYTPDYAAPEVVRGRPEPKSDVFSLGATVYALATGHPPRRGALPSDTTPPADPPNGVPDDPPSSPSGNPPDEQTGSPSSNPPHDPPSSPSGNPSDQPSSRPRDPAGALIAARQAARGAVFMDADAGPLTGVLAEMLRRDPGDRPDADEARRRLEELADPAAPLPALDAEPAPSRSPAIGFARIPHPHATGRERTGHERIGRDRHRRSAAVLAMVIAGITVAAWAWWSWTPGPPPSPAARTQDTRQPLHSAGGKVIGDPRTADPCALLDPASLGRFGETELDSDYGNFDRCDVLIEPGGDSVVDVRVDFNLDPPPEQAAATAKTGIVAVVQEPGGSDSCERSLALSGVTDTTITVTAKRDDKGKAPLCAIADVATTDAVEALNRGPMPRRSPALPPESLAGLDACTLLHARDLEIIPGVDAADPDHGFGGWDCDWVSTTSNLGLDLRFDRGPRPDAAGGTATRLNGRPAFVKPEDEGDETCLVLIVHRTYADPHGRTAAETVRLLAHGSRPVPRLCAMATDLARAVSTRLPRT</sequence>
<keyword evidence="8" id="KW-0812">Transmembrane</keyword>
<reference evidence="10 11" key="1">
    <citation type="submission" date="2018-03" db="EMBL/GenBank/DDBJ databases">
        <title>Genomic Encyclopedia of Type Strains, Phase III (KMG-III): the genomes of soil and plant-associated and newly described type strains.</title>
        <authorList>
            <person name="Whitman W."/>
        </authorList>
    </citation>
    <scope>NUCLEOTIDE SEQUENCE [LARGE SCALE GENOMIC DNA]</scope>
    <source>
        <strain evidence="10 11">CGMCC 4.7104</strain>
    </source>
</reference>
<evidence type="ECO:0000256" key="8">
    <source>
        <dbReference type="SAM" id="Phobius"/>
    </source>
</evidence>
<organism evidence="10 11">
    <name type="scientific">Nonomuraea fuscirosea</name>
    <dbReference type="NCBI Taxonomy" id="1291556"/>
    <lineage>
        <taxon>Bacteria</taxon>
        <taxon>Bacillati</taxon>
        <taxon>Actinomycetota</taxon>
        <taxon>Actinomycetes</taxon>
        <taxon>Streptosporangiales</taxon>
        <taxon>Streptosporangiaceae</taxon>
        <taxon>Nonomuraea</taxon>
    </lineage>
</organism>
<keyword evidence="2" id="KW-0723">Serine/threonine-protein kinase</keyword>
<feature type="region of interest" description="Disordered" evidence="7">
    <location>
        <begin position="360"/>
        <end position="381"/>
    </location>
</feature>
<keyword evidence="3" id="KW-0808">Transferase</keyword>
<evidence type="ECO:0000256" key="1">
    <source>
        <dbReference type="ARBA" id="ARBA00012513"/>
    </source>
</evidence>